<feature type="transmembrane region" description="Helical" evidence="7">
    <location>
        <begin position="138"/>
        <end position="159"/>
    </location>
</feature>
<comment type="caution">
    <text evidence="8">The sequence shown here is derived from an EMBL/GenBank/DDBJ whole genome shotgun (WGS) entry which is preliminary data.</text>
</comment>
<organism evidence="8 9">
    <name type="scientific">Coniochaeta hoffmannii</name>
    <dbReference type="NCBI Taxonomy" id="91930"/>
    <lineage>
        <taxon>Eukaryota</taxon>
        <taxon>Fungi</taxon>
        <taxon>Dikarya</taxon>
        <taxon>Ascomycota</taxon>
        <taxon>Pezizomycotina</taxon>
        <taxon>Sordariomycetes</taxon>
        <taxon>Sordariomycetidae</taxon>
        <taxon>Coniochaetales</taxon>
        <taxon>Coniochaetaceae</taxon>
        <taxon>Coniochaeta</taxon>
    </lineage>
</organism>
<accession>A0AA38RJH7</accession>
<keyword evidence="4 7" id="KW-1133">Transmembrane helix</keyword>
<keyword evidence="2" id="KW-0813">Transport</keyword>
<evidence type="ECO:0000256" key="4">
    <source>
        <dbReference type="ARBA" id="ARBA00022989"/>
    </source>
</evidence>
<name>A0AA38RJH7_9PEZI</name>
<comment type="subcellular location">
    <subcellularLocation>
        <location evidence="1">Membrane</location>
        <topology evidence="1">Multi-pass membrane protein</topology>
    </subcellularLocation>
</comment>
<sequence length="362" mass="40240">MSADFPAPMDNADVKSDYPRDAEKELNLESATTEPAIDAMSEVLLDIDPVMSRKMHLVNNTLDEVGWTRFHMKLSCLNGFGHGVDSLQVSLQGIIAGQAAFEFSPSYARSLTIALYTGMLLGALFWGSTADIIGRRFAFNVSLFVCSAFTIVAGAAPSWNSLAFFVAFAKYVPHNKQWLITWLAAWWGVGCMIDGFVAWGFMPNFSCPDRSVAPFIECTRASNMGWRYVFFTIGALIFVLSVLRVTIIRLKETSKFLLGQGRDAELVKHFQGLAARYNRPCSLTLAKLEACGTISTAHKKSRWSLGEFFLHVSSLFSSTKVTITSVLLILSWMMIDYLSRRIIQPIIFSEACAGLYAHNIEK</sequence>
<keyword evidence="3 7" id="KW-0812">Transmembrane</keyword>
<feature type="transmembrane region" description="Helical" evidence="7">
    <location>
        <begin position="179"/>
        <end position="201"/>
    </location>
</feature>
<evidence type="ECO:0000313" key="9">
    <source>
        <dbReference type="Proteomes" id="UP001174691"/>
    </source>
</evidence>
<proteinExistence type="predicted"/>
<dbReference type="Gene3D" id="1.20.1250.20">
    <property type="entry name" value="MFS general substrate transporter like domains"/>
    <property type="match status" value="1"/>
</dbReference>
<reference evidence="8" key="1">
    <citation type="submission" date="2022-07" db="EMBL/GenBank/DDBJ databases">
        <title>Fungi with potential for degradation of polypropylene.</title>
        <authorList>
            <person name="Gostincar C."/>
        </authorList>
    </citation>
    <scope>NUCLEOTIDE SEQUENCE</scope>
    <source>
        <strain evidence="8">EXF-13287</strain>
    </source>
</reference>
<dbReference type="PANTHER" id="PTHR23511">
    <property type="entry name" value="SYNAPTIC VESICLE GLYCOPROTEIN 2"/>
    <property type="match status" value="1"/>
</dbReference>
<evidence type="ECO:0000256" key="3">
    <source>
        <dbReference type="ARBA" id="ARBA00022692"/>
    </source>
</evidence>
<dbReference type="InterPro" id="IPR036259">
    <property type="entry name" value="MFS_trans_sf"/>
</dbReference>
<dbReference type="GO" id="GO:0016020">
    <property type="term" value="C:membrane"/>
    <property type="evidence" value="ECO:0007669"/>
    <property type="project" value="UniProtKB-SubCell"/>
</dbReference>
<evidence type="ECO:0000256" key="2">
    <source>
        <dbReference type="ARBA" id="ARBA00022448"/>
    </source>
</evidence>
<evidence type="ECO:0000313" key="8">
    <source>
        <dbReference type="EMBL" id="KAJ9142886.1"/>
    </source>
</evidence>
<dbReference type="Proteomes" id="UP001174691">
    <property type="component" value="Unassembled WGS sequence"/>
</dbReference>
<dbReference type="AlphaFoldDB" id="A0AA38RJH7"/>
<dbReference type="PANTHER" id="PTHR23511:SF4">
    <property type="entry name" value="MAJOR FACILITATOR SUPERFAMILY (MFS) PROFILE DOMAIN-CONTAINING PROTEIN"/>
    <property type="match status" value="1"/>
</dbReference>
<feature type="transmembrane region" description="Helical" evidence="7">
    <location>
        <begin position="228"/>
        <end position="248"/>
    </location>
</feature>
<dbReference type="SUPFAM" id="SSF103473">
    <property type="entry name" value="MFS general substrate transporter"/>
    <property type="match status" value="1"/>
</dbReference>
<evidence type="ECO:0000256" key="5">
    <source>
        <dbReference type="ARBA" id="ARBA00023136"/>
    </source>
</evidence>
<keyword evidence="9" id="KW-1185">Reference proteome</keyword>
<feature type="transmembrane region" description="Helical" evidence="7">
    <location>
        <begin position="308"/>
        <end position="335"/>
    </location>
</feature>
<evidence type="ECO:0000256" key="1">
    <source>
        <dbReference type="ARBA" id="ARBA00004141"/>
    </source>
</evidence>
<gene>
    <name evidence="8" type="ORF">NKR19_g7030</name>
</gene>
<feature type="transmembrane region" description="Helical" evidence="7">
    <location>
        <begin position="107"/>
        <end position="126"/>
    </location>
</feature>
<keyword evidence="5 7" id="KW-0472">Membrane</keyword>
<feature type="region of interest" description="Disordered" evidence="6">
    <location>
        <begin position="1"/>
        <end position="20"/>
    </location>
</feature>
<evidence type="ECO:0000256" key="7">
    <source>
        <dbReference type="SAM" id="Phobius"/>
    </source>
</evidence>
<dbReference type="EMBL" id="JANBVN010000117">
    <property type="protein sequence ID" value="KAJ9142886.1"/>
    <property type="molecule type" value="Genomic_DNA"/>
</dbReference>
<protein>
    <submittedName>
        <fullName evidence="8">MFS transporter</fullName>
    </submittedName>
</protein>
<evidence type="ECO:0000256" key="6">
    <source>
        <dbReference type="SAM" id="MobiDB-lite"/>
    </source>
</evidence>